<feature type="transmembrane region" description="Helical" evidence="1">
    <location>
        <begin position="85"/>
        <end position="102"/>
    </location>
</feature>
<keyword evidence="1" id="KW-1133">Transmembrane helix</keyword>
<dbReference type="AlphaFoldDB" id="A0A1G6QKZ7"/>
<accession>A0A1G6QKZ7</accession>
<evidence type="ECO:0008006" key="4">
    <source>
        <dbReference type="Google" id="ProtNLM"/>
    </source>
</evidence>
<reference evidence="3" key="1">
    <citation type="submission" date="2016-10" db="EMBL/GenBank/DDBJ databases">
        <authorList>
            <person name="Varghese N."/>
            <person name="Submissions S."/>
        </authorList>
    </citation>
    <scope>NUCLEOTIDE SEQUENCE [LARGE SCALE GENOMIC DNA]</scope>
    <source>
        <strain evidence="3">DSM 23095</strain>
    </source>
</reference>
<dbReference type="EMBL" id="FNAC01000009">
    <property type="protein sequence ID" value="SDC92386.1"/>
    <property type="molecule type" value="Genomic_DNA"/>
</dbReference>
<name>A0A1G6QKZ7_9BACT</name>
<dbReference type="Pfam" id="PF13432">
    <property type="entry name" value="TPR_16"/>
    <property type="match status" value="1"/>
</dbReference>
<evidence type="ECO:0000313" key="3">
    <source>
        <dbReference type="Proteomes" id="UP000199060"/>
    </source>
</evidence>
<gene>
    <name evidence="2" type="ORF">SAMN04488104_100997</name>
</gene>
<proteinExistence type="predicted"/>
<dbReference type="STRING" id="686796.SAMN04488104_100997"/>
<dbReference type="Gene3D" id="1.25.40.10">
    <property type="entry name" value="Tetratricopeptide repeat domain"/>
    <property type="match status" value="1"/>
</dbReference>
<organism evidence="2 3">
    <name type="scientific">Algoriphagus faecimaris</name>
    <dbReference type="NCBI Taxonomy" id="686796"/>
    <lineage>
        <taxon>Bacteria</taxon>
        <taxon>Pseudomonadati</taxon>
        <taxon>Bacteroidota</taxon>
        <taxon>Cytophagia</taxon>
        <taxon>Cytophagales</taxon>
        <taxon>Cyclobacteriaceae</taxon>
        <taxon>Algoriphagus</taxon>
    </lineage>
</organism>
<dbReference type="InterPro" id="IPR019734">
    <property type="entry name" value="TPR_rpt"/>
</dbReference>
<keyword evidence="1" id="KW-0472">Membrane</keyword>
<dbReference type="RefSeq" id="WP_087938550.1">
    <property type="nucleotide sequence ID" value="NZ_FNAC01000009.1"/>
</dbReference>
<evidence type="ECO:0000313" key="2">
    <source>
        <dbReference type="EMBL" id="SDC92386.1"/>
    </source>
</evidence>
<keyword evidence="1" id="KW-0812">Transmembrane</keyword>
<evidence type="ECO:0000256" key="1">
    <source>
        <dbReference type="SAM" id="Phobius"/>
    </source>
</evidence>
<sequence>MKDFSSISPEKLDQIERYLRNQLSPEERASFETLLSRDENLSKVLTEVKENLRILELSLMRDEIKNFHQRLPKAKQSWIKPWQKVAAAGLGFLLVALVYFLLRQTPEEKLFLSYFEPDPGLVTAMNPFSEYEFGRGMVDYKRGDFDGASKRWESLLAEGYNSDTLQFYLGNSRLKLGELELALENFDAVSTDSLSVFRSDAFWYQGLIHLKNGDREKAMESLSQSDFPQAAELIQKLNE</sequence>
<protein>
    <recommendedName>
        <fullName evidence="4">Tetratricopeptide repeat-containing protein</fullName>
    </recommendedName>
</protein>
<dbReference type="InterPro" id="IPR011990">
    <property type="entry name" value="TPR-like_helical_dom_sf"/>
</dbReference>
<dbReference type="Pfam" id="PF13174">
    <property type="entry name" value="TPR_6"/>
    <property type="match status" value="1"/>
</dbReference>
<dbReference type="SUPFAM" id="SSF48452">
    <property type="entry name" value="TPR-like"/>
    <property type="match status" value="1"/>
</dbReference>
<dbReference type="Proteomes" id="UP000199060">
    <property type="component" value="Unassembled WGS sequence"/>
</dbReference>
<keyword evidence="3" id="KW-1185">Reference proteome</keyword>
<dbReference type="OrthoDB" id="1451921at2"/>